<dbReference type="Proteomes" id="UP000068196">
    <property type="component" value="Chromosome"/>
</dbReference>
<dbReference type="InterPro" id="IPR036746">
    <property type="entry name" value="TT1725-like_sf"/>
</dbReference>
<proteinExistence type="predicted"/>
<dbReference type="EMBL" id="AP014945">
    <property type="protein sequence ID" value="BAU22441.1"/>
    <property type="molecule type" value="Genomic_DNA"/>
</dbReference>
<dbReference type="PANTHER" id="PTHR36441">
    <property type="entry name" value="HYPOTHETICAL CYTOSOLIC PROTEIN"/>
    <property type="match status" value="1"/>
</dbReference>
<dbReference type="PANTHER" id="PTHR36441:SF1">
    <property type="entry name" value="DUF503 DOMAIN-CONTAINING PROTEIN"/>
    <property type="match status" value="1"/>
</dbReference>
<dbReference type="InterPro" id="IPR007546">
    <property type="entry name" value="DUF503"/>
</dbReference>
<organism evidence="1 2">
    <name type="scientific">Caldimicrobium thiodismutans</name>
    <dbReference type="NCBI Taxonomy" id="1653476"/>
    <lineage>
        <taxon>Bacteria</taxon>
        <taxon>Pseudomonadati</taxon>
        <taxon>Thermodesulfobacteriota</taxon>
        <taxon>Thermodesulfobacteria</taxon>
        <taxon>Thermodesulfobacteriales</taxon>
        <taxon>Thermodesulfobacteriaceae</taxon>
        <taxon>Caldimicrobium</taxon>
    </lineage>
</organism>
<name>A0A0U5AXI5_9BACT</name>
<keyword evidence="2" id="KW-1185">Reference proteome</keyword>
<dbReference type="STRING" id="1653476.THC_0034"/>
<accession>A0A0U5AXI5</accession>
<dbReference type="SUPFAM" id="SSF103007">
    <property type="entry name" value="Hypothetical protein TT1725"/>
    <property type="match status" value="1"/>
</dbReference>
<sequence>MVVGVARVELYFPEPNSLKAKRQILRALMQRIEANFKRVSIAEVDGHDLWQRIVLGISVVGKDRPFVDSRLTTLLDFIQKESALEMISADVEYLDY</sequence>
<evidence type="ECO:0000313" key="2">
    <source>
        <dbReference type="Proteomes" id="UP000068196"/>
    </source>
</evidence>
<dbReference type="Pfam" id="PF04456">
    <property type="entry name" value="DUF503"/>
    <property type="match status" value="1"/>
</dbReference>
<evidence type="ECO:0008006" key="3">
    <source>
        <dbReference type="Google" id="ProtNLM"/>
    </source>
</evidence>
<reference evidence="1 2" key="1">
    <citation type="journal article" date="2016" name="Int. J. Syst. Evol. Microbiol.">
        <title>Caldimicrobium thiodismutans sp. nov., a sulfur-disproportionating bacterium isolated from a hot spring, and emended description of the genus Caldimicrobium.</title>
        <authorList>
            <person name="Kojima H."/>
            <person name="Umezawa K."/>
            <person name="Fukui M."/>
        </authorList>
    </citation>
    <scope>NUCLEOTIDE SEQUENCE [LARGE SCALE GENOMIC DNA]</scope>
    <source>
        <strain evidence="1 2">TF1</strain>
    </source>
</reference>
<protein>
    <recommendedName>
        <fullName evidence="3">DUF503 domain-containing protein</fullName>
    </recommendedName>
</protein>
<reference evidence="2" key="2">
    <citation type="journal article" date="2016" name="Int. J. Syst. Evol. Microbiol.">
        <title>Caldimicrobium thiodismutans sp. nov., a sulfur-disproportionating bacterium isolated from a hot spring.</title>
        <authorList>
            <person name="Kojima H."/>
            <person name="Umezawa K."/>
            <person name="Fukui M."/>
        </authorList>
    </citation>
    <scope>NUCLEOTIDE SEQUENCE [LARGE SCALE GENOMIC DNA]</scope>
    <source>
        <strain evidence="2">TF1</strain>
    </source>
</reference>
<gene>
    <name evidence="1" type="ORF">THC_0034</name>
</gene>
<dbReference type="RefSeq" id="WP_068511587.1">
    <property type="nucleotide sequence ID" value="NZ_AP014945.1"/>
</dbReference>
<dbReference type="KEGG" id="cthi:THC_0034"/>
<dbReference type="Gene3D" id="3.30.70.1120">
    <property type="entry name" value="TT1725-like"/>
    <property type="match status" value="1"/>
</dbReference>
<dbReference type="OrthoDB" id="9809023at2"/>
<dbReference type="AlphaFoldDB" id="A0A0U5AXI5"/>
<evidence type="ECO:0000313" key="1">
    <source>
        <dbReference type="EMBL" id="BAU22441.1"/>
    </source>
</evidence>